<protein>
    <submittedName>
        <fullName evidence="2">Uncharacterized protein</fullName>
    </submittedName>
</protein>
<dbReference type="EMBL" id="RWGY01000981">
    <property type="protein sequence ID" value="TVT97577.1"/>
    <property type="molecule type" value="Genomic_DNA"/>
</dbReference>
<dbReference type="OrthoDB" id="696821at2759"/>
<feature type="region of interest" description="Disordered" evidence="1">
    <location>
        <begin position="1"/>
        <end position="40"/>
    </location>
</feature>
<evidence type="ECO:0000313" key="2">
    <source>
        <dbReference type="EMBL" id="TVT97577.1"/>
    </source>
</evidence>
<keyword evidence="3" id="KW-1185">Reference proteome</keyword>
<evidence type="ECO:0000256" key="1">
    <source>
        <dbReference type="SAM" id="MobiDB-lite"/>
    </source>
</evidence>
<accession>A0A5J9SE85</accession>
<evidence type="ECO:0000313" key="3">
    <source>
        <dbReference type="Proteomes" id="UP000324897"/>
    </source>
</evidence>
<reference evidence="2 3" key="1">
    <citation type="journal article" date="2019" name="Sci. Rep.">
        <title>A high-quality genome of Eragrostis curvula grass provides insights into Poaceae evolution and supports new strategies to enhance forage quality.</title>
        <authorList>
            <person name="Carballo J."/>
            <person name="Santos B.A.C.M."/>
            <person name="Zappacosta D."/>
            <person name="Garbus I."/>
            <person name="Selva J.P."/>
            <person name="Gallo C.A."/>
            <person name="Diaz A."/>
            <person name="Albertini E."/>
            <person name="Caccamo M."/>
            <person name="Echenique V."/>
        </authorList>
    </citation>
    <scope>NUCLEOTIDE SEQUENCE [LARGE SCALE GENOMIC DNA]</scope>
    <source>
        <strain evidence="3">cv. Victoria</strain>
        <tissue evidence="2">Leaf</tissue>
    </source>
</reference>
<sequence>MDAAVSLHHHGALALPTSLPPPSHRALPLNQRRPSTKPPAARLTLATRPTSPARSAPAAALPVASVAAAAAAHHSSRAATGYAAALADACVRAGRPATRAPPSLDARVAALVRMLVAKGKAGMVAEVLAEFAAICDKLLPLHPARAHGYY</sequence>
<dbReference type="Proteomes" id="UP000324897">
    <property type="component" value="Unassembled WGS sequence"/>
</dbReference>
<name>A0A5J9SE85_9POAL</name>
<proteinExistence type="predicted"/>
<comment type="caution">
    <text evidence="2">The sequence shown here is derived from an EMBL/GenBank/DDBJ whole genome shotgun (WGS) entry which is preliminary data.</text>
</comment>
<dbReference type="AlphaFoldDB" id="A0A5J9SE85"/>
<gene>
    <name evidence="2" type="ORF">EJB05_57172</name>
</gene>
<feature type="non-terminal residue" evidence="2">
    <location>
        <position position="1"/>
    </location>
</feature>
<organism evidence="2 3">
    <name type="scientific">Eragrostis curvula</name>
    <name type="common">weeping love grass</name>
    <dbReference type="NCBI Taxonomy" id="38414"/>
    <lineage>
        <taxon>Eukaryota</taxon>
        <taxon>Viridiplantae</taxon>
        <taxon>Streptophyta</taxon>
        <taxon>Embryophyta</taxon>
        <taxon>Tracheophyta</taxon>
        <taxon>Spermatophyta</taxon>
        <taxon>Magnoliopsida</taxon>
        <taxon>Liliopsida</taxon>
        <taxon>Poales</taxon>
        <taxon>Poaceae</taxon>
        <taxon>PACMAD clade</taxon>
        <taxon>Chloridoideae</taxon>
        <taxon>Eragrostideae</taxon>
        <taxon>Eragrostidinae</taxon>
        <taxon>Eragrostis</taxon>
    </lineage>
</organism>
<dbReference type="Gramene" id="TVT97577">
    <property type="protein sequence ID" value="TVT97577"/>
    <property type="gene ID" value="EJB05_57172"/>
</dbReference>